<dbReference type="EMBL" id="MUYT01000004">
    <property type="protein sequence ID" value="OOS21734.1"/>
    <property type="molecule type" value="Genomic_DNA"/>
</dbReference>
<evidence type="ECO:0000313" key="1">
    <source>
        <dbReference type="EMBL" id="OOS21734.1"/>
    </source>
</evidence>
<dbReference type="OrthoDB" id="6703663at2"/>
<protein>
    <submittedName>
        <fullName evidence="1">Uncharacterized protein</fullName>
    </submittedName>
</protein>
<dbReference type="STRING" id="90241.B0682_03655"/>
<reference evidence="1 2" key="1">
    <citation type="submission" date="2017-02" db="EMBL/GenBank/DDBJ databases">
        <title>Draft genome sequence of Moraxella lincolnii CCUG 9405T type strain.</title>
        <authorList>
            <person name="Salva-Serra F."/>
            <person name="Engstrom-Jakobsson H."/>
            <person name="Thorell K."/>
            <person name="Jaen-Luchoro D."/>
            <person name="Gonzales-Siles L."/>
            <person name="Karlsson R."/>
            <person name="Yazdan S."/>
            <person name="Boulund F."/>
            <person name="Johnning A."/>
            <person name="Engstrand L."/>
            <person name="Kristiansson E."/>
            <person name="Moore E."/>
        </authorList>
    </citation>
    <scope>NUCLEOTIDE SEQUENCE [LARGE SCALE GENOMIC DNA]</scope>
    <source>
        <strain evidence="1 2">CCUG 9405</strain>
    </source>
</reference>
<accession>A0A1T0CHD8</accession>
<dbReference type="Proteomes" id="UP000191094">
    <property type="component" value="Unassembled WGS sequence"/>
</dbReference>
<gene>
    <name evidence="1" type="ORF">B0682_03655</name>
</gene>
<dbReference type="AlphaFoldDB" id="A0A1T0CHD8"/>
<evidence type="ECO:0000313" key="2">
    <source>
        <dbReference type="Proteomes" id="UP000191094"/>
    </source>
</evidence>
<sequence>MTTYFGFLPSDQLKTKIEEIQHIIENNIKTDYYPHRDEVTKLIAHELIDNLLNDLVTLIQDPERKHRLEKVVKTVHGTVDTLLGSILSKQSNDKVIDSYHFMVNHSLFTDNDEQMRVGYELPHEDAQLINDNFSKIQTAITQAKRPHTYLQNASETIINATLHHYLHDFGQTLHLGLLKRGAIPIAETAISKSAQIAIHKIMPDMPQTATERLYHHYQQLIVQK</sequence>
<proteinExistence type="predicted"/>
<keyword evidence="2" id="KW-1185">Reference proteome</keyword>
<organism evidence="1 2">
    <name type="scientific">Lwoffella lincolnii</name>
    <dbReference type="NCBI Taxonomy" id="90241"/>
    <lineage>
        <taxon>Bacteria</taxon>
        <taxon>Pseudomonadati</taxon>
        <taxon>Pseudomonadota</taxon>
        <taxon>Gammaproteobacteria</taxon>
        <taxon>Moraxellales</taxon>
        <taxon>Moraxellaceae</taxon>
        <taxon>Lwoffella</taxon>
    </lineage>
</organism>
<comment type="caution">
    <text evidence="1">The sequence shown here is derived from an EMBL/GenBank/DDBJ whole genome shotgun (WGS) entry which is preliminary data.</text>
</comment>
<name>A0A1T0CHD8_9GAMM</name>
<dbReference type="RefSeq" id="WP_078306713.1">
    <property type="nucleotide sequence ID" value="NZ_CP147511.1"/>
</dbReference>